<dbReference type="InParanoid" id="A0A177CKA5"/>
<dbReference type="EMBL" id="KV441550">
    <property type="protein sequence ID" value="OAG07964.1"/>
    <property type="molecule type" value="Genomic_DNA"/>
</dbReference>
<accession>A0A177CKA5</accession>
<keyword evidence="3" id="KW-1185">Reference proteome</keyword>
<evidence type="ECO:0000313" key="3">
    <source>
        <dbReference type="Proteomes" id="UP000077069"/>
    </source>
</evidence>
<organism evidence="2 3">
    <name type="scientific">Paraphaeosphaeria sporulosa</name>
    <dbReference type="NCBI Taxonomy" id="1460663"/>
    <lineage>
        <taxon>Eukaryota</taxon>
        <taxon>Fungi</taxon>
        <taxon>Dikarya</taxon>
        <taxon>Ascomycota</taxon>
        <taxon>Pezizomycotina</taxon>
        <taxon>Dothideomycetes</taxon>
        <taxon>Pleosporomycetidae</taxon>
        <taxon>Pleosporales</taxon>
        <taxon>Massarineae</taxon>
        <taxon>Didymosphaeriaceae</taxon>
        <taxon>Paraphaeosphaeria</taxon>
    </lineage>
</organism>
<dbReference type="AlphaFoldDB" id="A0A177CKA5"/>
<evidence type="ECO:0000313" key="2">
    <source>
        <dbReference type="EMBL" id="OAG07964.1"/>
    </source>
</evidence>
<reference evidence="2 3" key="1">
    <citation type="submission" date="2016-05" db="EMBL/GenBank/DDBJ databases">
        <title>Comparative analysis of secretome profiles of manganese(II)-oxidizing ascomycete fungi.</title>
        <authorList>
            <consortium name="DOE Joint Genome Institute"/>
            <person name="Zeiner C.A."/>
            <person name="Purvine S.O."/>
            <person name="Zink E.M."/>
            <person name="Wu S."/>
            <person name="Pasa-Tolic L."/>
            <person name="Chaput D.L."/>
            <person name="Haridas S."/>
            <person name="Grigoriev I.V."/>
            <person name="Santelli C.M."/>
            <person name="Hansel C.M."/>
        </authorList>
    </citation>
    <scope>NUCLEOTIDE SEQUENCE [LARGE SCALE GENOMIC DNA]</scope>
    <source>
        <strain evidence="2 3">AP3s5-JAC2a</strain>
    </source>
</reference>
<dbReference type="OrthoDB" id="3787418at2759"/>
<gene>
    <name evidence="2" type="ORF">CC84DRAFT_1173548</name>
</gene>
<name>A0A177CKA5_9PLEO</name>
<sequence length="435" mass="47593">MPPKRKRAEPEEQDEEHRKPTYASEVDWLACLTDPSRDVSTSTEIAKEETNTALITAACKLTYVLYHNVQAQECLATILQSLNKSGTEDDAELTRVAKSSQSAWKAHVVNKFLIPHVKEIVRKWCVARPYKNFGSLPASDRIQLWFKVYDYDPKSTVVSMWKPVIGVLDLGLIFRTDLPPEDDVKMKAVRQMLRHKYYFGCECTYKYSVADPKKAEKSKTLQDWASYAKYSDYASGIVPFADMPISPKTLAIYPSEAPAKKTKVTLADGAFGGASLNSAIDNSDAAIVASEISDNSSARCHNTGVTSSFQSSLPNSRTISREPSLSALMEQEKPTEPLTYLQELINGPSSGAGLARQGGQGAACLTKGFAGTKGLLVFQPTPKPTPRPKAPMTEAERGFNEFFGVPNQASIAAPMILEASSPAAAPEPEVDEDLL</sequence>
<evidence type="ECO:0000256" key="1">
    <source>
        <dbReference type="SAM" id="MobiDB-lite"/>
    </source>
</evidence>
<proteinExistence type="predicted"/>
<dbReference type="Proteomes" id="UP000077069">
    <property type="component" value="Unassembled WGS sequence"/>
</dbReference>
<feature type="region of interest" description="Disordered" evidence="1">
    <location>
        <begin position="1"/>
        <end position="22"/>
    </location>
</feature>
<dbReference type="RefSeq" id="XP_018038329.1">
    <property type="nucleotide sequence ID" value="XM_018180045.1"/>
</dbReference>
<feature type="region of interest" description="Disordered" evidence="1">
    <location>
        <begin position="299"/>
        <end position="318"/>
    </location>
</feature>
<protein>
    <submittedName>
        <fullName evidence="2">Uncharacterized protein</fullName>
    </submittedName>
</protein>
<dbReference type="GeneID" id="28763531"/>